<organism evidence="2 3">
    <name type="scientific">Fusarium torulosum</name>
    <dbReference type="NCBI Taxonomy" id="33205"/>
    <lineage>
        <taxon>Eukaryota</taxon>
        <taxon>Fungi</taxon>
        <taxon>Dikarya</taxon>
        <taxon>Ascomycota</taxon>
        <taxon>Pezizomycotina</taxon>
        <taxon>Sordariomycetes</taxon>
        <taxon>Hypocreomycetidae</taxon>
        <taxon>Hypocreales</taxon>
        <taxon>Nectriaceae</taxon>
        <taxon>Fusarium</taxon>
    </lineage>
</organism>
<sequence>MEINTSPKMEMENKSQPTTEEKGKMHAKEYGVAEANNPKQDDKYTRPPRISFGVELEFLMPAAPEDVESDDKIPGIAPITLEMCAYRVVIDLLRDHGIYAEGHHDHKTPGHPWIVKTDGSVDEMGGRTEPPMYSWESVEIASPPMYACDEAYKLVSAVVRLLTTKLRVRVNTSCGLHVHVGNGPHPLDMRAARNYAALLWASEPVLSTLQCPTRSFAGWSRSIRRWDGIRLTEGTTADMARRKAAESGFVTRHLARARYLGESPVASRALLRQRIRKVRDRKPGEYLFLDPKCESDDSDFEDNSSEPFERPRKAKDMQRRVRILPYEEQMGSEVNDARLDGESIRRELPPQVDFPVHQLEGSGSSSSAAPLLDEGRTKKKAVSFEEVKTITSERYNIPELHCEQKPNPNTKLAWKGVAEFLACDFGVHQIAHLMTEAGGHKGYTSNWIGQLGRSLLRDPLNPTGCTKPTVEARLGGGSLDAEWIVIWIKIQCRVLERARDADPSQLMRVIGKLSRDDHSQECTYDVLDFLRDLGMYTELKYCQERLRRGEEAWFECMMLARESWEGREYDDFLILSHQDPSYEETFFPPQEGNDEWRLEEPAAPLNWDDLMAQTGDTSPYGW</sequence>
<name>A0AAE8SM50_9HYPO</name>
<feature type="compositionally biased region" description="Basic and acidic residues" evidence="1">
    <location>
        <begin position="9"/>
        <end position="26"/>
    </location>
</feature>
<reference evidence="2" key="1">
    <citation type="submission" date="2018-03" db="EMBL/GenBank/DDBJ databases">
        <authorList>
            <person name="Guldener U."/>
        </authorList>
    </citation>
    <scope>NUCLEOTIDE SEQUENCE</scope>
</reference>
<feature type="region of interest" description="Disordered" evidence="1">
    <location>
        <begin position="295"/>
        <end position="316"/>
    </location>
</feature>
<evidence type="ECO:0008006" key="4">
    <source>
        <dbReference type="Google" id="ProtNLM"/>
    </source>
</evidence>
<comment type="caution">
    <text evidence="2">The sequence shown here is derived from an EMBL/GenBank/DDBJ whole genome shotgun (WGS) entry which is preliminary data.</text>
</comment>
<dbReference type="Proteomes" id="UP001187734">
    <property type="component" value="Unassembled WGS sequence"/>
</dbReference>
<dbReference type="PANTHER" id="PTHR36847">
    <property type="entry name" value="AMIDOLIGASE ENZYME"/>
    <property type="match status" value="1"/>
</dbReference>
<evidence type="ECO:0000256" key="1">
    <source>
        <dbReference type="SAM" id="MobiDB-lite"/>
    </source>
</evidence>
<dbReference type="AlphaFoldDB" id="A0AAE8SM50"/>
<dbReference type="InterPro" id="IPR022025">
    <property type="entry name" value="Amidoligase_2"/>
</dbReference>
<feature type="compositionally biased region" description="Basic and acidic residues" evidence="1">
    <location>
        <begin position="307"/>
        <end position="316"/>
    </location>
</feature>
<dbReference type="PANTHER" id="PTHR36847:SF1">
    <property type="entry name" value="AMIDOLIGASE ENZYME"/>
    <property type="match status" value="1"/>
</dbReference>
<dbReference type="EMBL" id="ONZP01000417">
    <property type="protein sequence ID" value="SPJ84040.1"/>
    <property type="molecule type" value="Genomic_DNA"/>
</dbReference>
<feature type="region of interest" description="Disordered" evidence="1">
    <location>
        <begin position="354"/>
        <end position="374"/>
    </location>
</feature>
<gene>
    <name evidence="2" type="ORF">FTOL_10556</name>
</gene>
<proteinExistence type="predicted"/>
<keyword evidence="3" id="KW-1185">Reference proteome</keyword>
<feature type="region of interest" description="Disordered" evidence="1">
    <location>
        <begin position="1"/>
        <end position="26"/>
    </location>
</feature>
<protein>
    <recommendedName>
        <fullName evidence="4">Amidoligase enzyme protein</fullName>
    </recommendedName>
</protein>
<dbReference type="Pfam" id="PF12224">
    <property type="entry name" value="Amidoligase_2"/>
    <property type="match status" value="1"/>
</dbReference>
<evidence type="ECO:0000313" key="2">
    <source>
        <dbReference type="EMBL" id="SPJ84040.1"/>
    </source>
</evidence>
<accession>A0AAE8SM50</accession>
<evidence type="ECO:0000313" key="3">
    <source>
        <dbReference type="Proteomes" id="UP001187734"/>
    </source>
</evidence>